<dbReference type="HOGENOM" id="CLU_046832_0_0_6"/>
<sequence length="419" mass="45754">MAKTQWEDLRDASFRGVPFYFQDVEGTGGRRAIPHAYPKKEIGWTEDHGAVLTRQQINAVLVGSDYQDKLNSLLAALNTPGPGELVHPWFGVQTVQAGQVSHHLSTEEGGIAYVNFEVFEAGEQLFPSGTEDTSATALSAADQVKEALASGDWFAALDGIGSMVDTLLEDLEGLVTSLPTLPDAVSEWMDRLNRFKDLAGIVAASPGEMIRDITDLISDMKDLVSDPPFALRVYDQLRDKWDGDRAARSAKKSLVDNVAVNVDTGFASSVTPASTPDATVDMETNIVDFQRLVLISVLVAQAETVVSATFETSEDALSAGDKLAVQLGDMAAESVEAGLRDLWRTLRSLRYAVVNDVKIRSVQLPELRRVSPARTVPVMLLAYRETGDAENRDELVLRNRLRYPAFITPSQTIEIISDD</sequence>
<reference evidence="2 3" key="1">
    <citation type="journal article" date="2012" name="J. Bacteriol.">
        <title>Complete genome sequence of the B12-producing Shimwellia blattae strain DSM 4481, isolated from a cockroach.</title>
        <authorList>
            <person name="Brzuszkiewicz E."/>
            <person name="Waschkowitz T."/>
            <person name="Wiezer A."/>
            <person name="Daniel R."/>
        </authorList>
    </citation>
    <scope>NUCLEOTIDE SEQUENCE [LARGE SCALE GENOMIC DNA]</scope>
    <source>
        <strain evidence="3">ATCC 29907 / DSM 4481 / JCM 1650 / NBRC 105725 / CDC 9005-74</strain>
    </source>
</reference>
<name>I2BBZ7_SHIBC</name>
<protein>
    <submittedName>
        <fullName evidence="2">Putative Mu-like prophage DNA circulation protein</fullName>
    </submittedName>
</protein>
<evidence type="ECO:0000313" key="3">
    <source>
        <dbReference type="Proteomes" id="UP000001955"/>
    </source>
</evidence>
<dbReference type="eggNOG" id="COG4228">
    <property type="taxonomic scope" value="Bacteria"/>
</dbReference>
<gene>
    <name evidence="2" type="ordered locus">EBL_c29810</name>
</gene>
<accession>I2BBZ7</accession>
<dbReference type="InterPro" id="IPR009826">
    <property type="entry name" value="DNA_circ_N"/>
</dbReference>
<organism evidence="2 3">
    <name type="scientific">Shimwellia blattae (strain ATCC 29907 / DSM 4481 / JCM 1650 / NBRC 105725 / CDC 9005-74)</name>
    <name type="common">Escherichia blattae</name>
    <dbReference type="NCBI Taxonomy" id="630626"/>
    <lineage>
        <taxon>Bacteria</taxon>
        <taxon>Pseudomonadati</taxon>
        <taxon>Pseudomonadota</taxon>
        <taxon>Gammaproteobacteria</taxon>
        <taxon>Enterobacterales</taxon>
        <taxon>Enterobacteriaceae</taxon>
        <taxon>Shimwellia</taxon>
    </lineage>
</organism>
<dbReference type="Proteomes" id="UP000001955">
    <property type="component" value="Chromosome"/>
</dbReference>
<dbReference type="OrthoDB" id="378644at2"/>
<accession>K6UUA9</accession>
<dbReference type="EMBL" id="CP001560">
    <property type="protein sequence ID" value="AFJ48051.1"/>
    <property type="molecule type" value="Genomic_DNA"/>
</dbReference>
<keyword evidence="3" id="KW-1185">Reference proteome</keyword>
<feature type="domain" description="DNA circulation N-terminal" evidence="1">
    <location>
        <begin position="9"/>
        <end position="95"/>
    </location>
</feature>
<evidence type="ECO:0000259" key="1">
    <source>
        <dbReference type="Pfam" id="PF07157"/>
    </source>
</evidence>
<dbReference type="Pfam" id="PF07157">
    <property type="entry name" value="DNA_circ_N"/>
    <property type="match status" value="1"/>
</dbReference>
<dbReference type="STRING" id="630626.EBL_c29810"/>
<dbReference type="PATRIC" id="fig|630626.3.peg.2903"/>
<dbReference type="AlphaFoldDB" id="I2BBZ7"/>
<dbReference type="KEGG" id="ebt:EBL_c29810"/>
<dbReference type="RefSeq" id="WP_002442954.1">
    <property type="nucleotide sequence ID" value="NC_017910.1"/>
</dbReference>
<evidence type="ECO:0000313" key="2">
    <source>
        <dbReference type="EMBL" id="AFJ48051.1"/>
    </source>
</evidence>
<proteinExistence type="predicted"/>